<reference evidence="1" key="1">
    <citation type="submission" date="2014-09" db="EMBL/GenBank/DDBJ databases">
        <authorList>
            <person name="Magalhaes I.L.F."/>
            <person name="Oliveira U."/>
            <person name="Santos F.R."/>
            <person name="Vidigal T.H.D.A."/>
            <person name="Brescovit A.D."/>
            <person name="Santos A.J."/>
        </authorList>
    </citation>
    <scope>NUCLEOTIDE SEQUENCE</scope>
    <source>
        <tissue evidence="1">Shoot tissue taken approximately 20 cm above the soil surface</tissue>
    </source>
</reference>
<accession>A0A0A9SCD4</accession>
<protein>
    <submittedName>
        <fullName evidence="1">Uncharacterized protein</fullName>
    </submittedName>
</protein>
<name>A0A0A9SCD4_ARUDO</name>
<evidence type="ECO:0000313" key="1">
    <source>
        <dbReference type="EMBL" id="JAD50478.1"/>
    </source>
</evidence>
<dbReference type="EMBL" id="GBRH01247417">
    <property type="protein sequence ID" value="JAD50478.1"/>
    <property type="molecule type" value="Transcribed_RNA"/>
</dbReference>
<reference evidence="1" key="2">
    <citation type="journal article" date="2015" name="Data Brief">
        <title>Shoot transcriptome of the giant reed, Arundo donax.</title>
        <authorList>
            <person name="Barrero R.A."/>
            <person name="Guerrero F.D."/>
            <person name="Moolhuijzen P."/>
            <person name="Goolsby J.A."/>
            <person name="Tidwell J."/>
            <person name="Bellgard S.E."/>
            <person name="Bellgard M.I."/>
        </authorList>
    </citation>
    <scope>NUCLEOTIDE SEQUENCE</scope>
    <source>
        <tissue evidence="1">Shoot tissue taken approximately 20 cm above the soil surface</tissue>
    </source>
</reference>
<sequence length="52" mass="5187">MRSINPAAFPPHRAPPHPVVSLPTRVARASGAVAAALPGLAVLISARQGAAP</sequence>
<dbReference type="AlphaFoldDB" id="A0A0A9SCD4"/>
<proteinExistence type="predicted"/>
<organism evidence="1">
    <name type="scientific">Arundo donax</name>
    <name type="common">Giant reed</name>
    <name type="synonym">Donax arundinaceus</name>
    <dbReference type="NCBI Taxonomy" id="35708"/>
    <lineage>
        <taxon>Eukaryota</taxon>
        <taxon>Viridiplantae</taxon>
        <taxon>Streptophyta</taxon>
        <taxon>Embryophyta</taxon>
        <taxon>Tracheophyta</taxon>
        <taxon>Spermatophyta</taxon>
        <taxon>Magnoliopsida</taxon>
        <taxon>Liliopsida</taxon>
        <taxon>Poales</taxon>
        <taxon>Poaceae</taxon>
        <taxon>PACMAD clade</taxon>
        <taxon>Arundinoideae</taxon>
        <taxon>Arundineae</taxon>
        <taxon>Arundo</taxon>
    </lineage>
</organism>